<evidence type="ECO:0000313" key="1">
    <source>
        <dbReference type="EMBL" id="OAF65526.1"/>
    </source>
</evidence>
<protein>
    <submittedName>
        <fullName evidence="1">Uncharacterized protein</fullName>
    </submittedName>
</protein>
<feature type="non-terminal residue" evidence="1">
    <location>
        <position position="756"/>
    </location>
</feature>
<proteinExistence type="predicted"/>
<dbReference type="AlphaFoldDB" id="A0A177AU48"/>
<comment type="caution">
    <text evidence="1">The sequence shown here is derived from an EMBL/GenBank/DDBJ whole genome shotgun (WGS) entry which is preliminary data.</text>
</comment>
<dbReference type="SUPFAM" id="SSF50630">
    <property type="entry name" value="Acid proteases"/>
    <property type="match status" value="1"/>
</dbReference>
<dbReference type="Gene3D" id="2.40.70.10">
    <property type="entry name" value="Acid Proteases"/>
    <property type="match status" value="1"/>
</dbReference>
<organism evidence="1 2">
    <name type="scientific">Intoshia linei</name>
    <dbReference type="NCBI Taxonomy" id="1819745"/>
    <lineage>
        <taxon>Eukaryota</taxon>
        <taxon>Metazoa</taxon>
        <taxon>Spiralia</taxon>
        <taxon>Lophotrochozoa</taxon>
        <taxon>Mesozoa</taxon>
        <taxon>Orthonectida</taxon>
        <taxon>Rhopaluridae</taxon>
        <taxon>Intoshia</taxon>
    </lineage>
</organism>
<sequence length="756" mass="88216">MDTNYFFATFKSRTLSSTSTDVGSKITSTRSTPKLDFIDSTIDKSKTNKYEANGLEITPESITYQDYLASSLSTPFSIVNNDKVNFNVVYNEKSQEWCKFFEEMTGYIYGWRCFSNLMRGISIPNESVSQYNKDCRDIMKDSIDKLKYYYAQQKSFVYYFIHTIISYHNNNDPMIMTPSVLQATIFMMGSFGMTDEMVRIKNSIKNDFSYYNKINEADMEMRHDQSLAIFLATPYSVRTNLIRSLIVKKDGYSNFFITVIEYILNTLDSDVEIFMASDVKYYLTSLLICLDIVLNEFSVGKLSKKINMQSIQKIYIKYPLVHVIGDQYFDYRMELRLLSDKKKKKINFIKLKIENDKLPLNYIYFIKDEIIKGSNYLIDKYVLFKLIMNDRFSNVYNEYMKIGTAETKKYLHFVSQLHIECLRFMNFWNENINLFYIGKLNKPALKHSDSKFDEEYENDIYASAIMKNVSSEEYNSLISCILYMKKFQQYLFDVNKNMVDLIKKFYYYVCKDFFSSLATKNTESNKAGFPTLVNVIKESFPFFFTNDDRSPIYLHYEENAKNALNDSLTNQIYIDNTPVNVKLYLSDYKTNHIQLNQNKYHYVMINGIKFLLDTGAAVNCINISIYKHSNLNEMIKSNMSLKGPDGSHLHCYGSINMKLYYGNNHVFYITNTDNIIGLNFGKLLGLVILNQPPASIKSKSHDTQPISIIERDELITSELPNIHNNLFVELVKKYAFIFPNTPGRTKLINHNIKTTA</sequence>
<evidence type="ECO:0000313" key="2">
    <source>
        <dbReference type="Proteomes" id="UP000078046"/>
    </source>
</evidence>
<reference evidence="1 2" key="1">
    <citation type="submission" date="2016-04" db="EMBL/GenBank/DDBJ databases">
        <title>The genome of Intoshia linei affirms orthonectids as highly simplified spiralians.</title>
        <authorList>
            <person name="Mikhailov K.V."/>
            <person name="Slusarev G.S."/>
            <person name="Nikitin M.A."/>
            <person name="Logacheva M.D."/>
            <person name="Penin A."/>
            <person name="Aleoshin V."/>
            <person name="Panchin Y.V."/>
        </authorList>
    </citation>
    <scope>NUCLEOTIDE SEQUENCE [LARGE SCALE GENOMIC DNA]</scope>
    <source>
        <strain evidence="1">Intl2013</strain>
        <tissue evidence="1">Whole animal</tissue>
    </source>
</reference>
<dbReference type="EMBL" id="LWCA01001255">
    <property type="protein sequence ID" value="OAF65526.1"/>
    <property type="molecule type" value="Genomic_DNA"/>
</dbReference>
<name>A0A177AU48_9BILA</name>
<accession>A0A177AU48</accession>
<dbReference type="InterPro" id="IPR021109">
    <property type="entry name" value="Peptidase_aspartic_dom_sf"/>
</dbReference>
<dbReference type="OrthoDB" id="7486164at2759"/>
<gene>
    <name evidence="1" type="ORF">A3Q56_06647</name>
</gene>
<keyword evidence="2" id="KW-1185">Reference proteome</keyword>
<dbReference type="Proteomes" id="UP000078046">
    <property type="component" value="Unassembled WGS sequence"/>
</dbReference>